<dbReference type="GO" id="GO:0051131">
    <property type="term" value="P:chaperone-mediated protein complex assembly"/>
    <property type="evidence" value="ECO:0007669"/>
    <property type="project" value="TreeGrafter"/>
</dbReference>
<dbReference type="GO" id="GO:0007005">
    <property type="term" value="P:mitochondrion organization"/>
    <property type="evidence" value="ECO:0007669"/>
    <property type="project" value="TreeGrafter"/>
</dbReference>
<accession>A0AAF0USQ5</accession>
<dbReference type="InterPro" id="IPR008268">
    <property type="entry name" value="Peptidase_S16_AS"/>
</dbReference>
<evidence type="ECO:0000256" key="4">
    <source>
        <dbReference type="ARBA" id="ARBA00022825"/>
    </source>
</evidence>
<dbReference type="SUPFAM" id="SSF52540">
    <property type="entry name" value="P-loop containing nucleoside triphosphate hydrolases"/>
    <property type="match status" value="1"/>
</dbReference>
<evidence type="ECO:0000256" key="1">
    <source>
        <dbReference type="ARBA" id="ARBA00022670"/>
    </source>
</evidence>
<gene>
    <name evidence="9" type="ORF">MTR67_043826</name>
</gene>
<keyword evidence="1 6" id="KW-0645">Protease</keyword>
<dbReference type="FunFam" id="3.30.230.10:FF:000015">
    <property type="entry name" value="Lon protease homolog, mitochondrial"/>
    <property type="match status" value="1"/>
</dbReference>
<keyword evidence="2" id="KW-0547">Nucleotide-binding</keyword>
<dbReference type="PROSITE" id="PS51786">
    <property type="entry name" value="LON_PROTEOLYTIC"/>
    <property type="match status" value="1"/>
</dbReference>
<dbReference type="Pfam" id="PF05362">
    <property type="entry name" value="Lon_C"/>
    <property type="match status" value="1"/>
</dbReference>
<evidence type="ECO:0000313" key="9">
    <source>
        <dbReference type="EMBL" id="WMV50441.1"/>
    </source>
</evidence>
<comment type="similarity">
    <text evidence="6">Belongs to the peptidase S16 family.</text>
</comment>
<feature type="compositionally biased region" description="Basic and acidic residues" evidence="7">
    <location>
        <begin position="97"/>
        <end position="106"/>
    </location>
</feature>
<evidence type="ECO:0000256" key="3">
    <source>
        <dbReference type="ARBA" id="ARBA00022801"/>
    </source>
</evidence>
<keyword evidence="10" id="KW-1185">Reference proteome</keyword>
<proteinExistence type="inferred from homology"/>
<dbReference type="GO" id="GO:0005524">
    <property type="term" value="F:ATP binding"/>
    <property type="evidence" value="ECO:0007669"/>
    <property type="project" value="UniProtKB-KW"/>
</dbReference>
<sequence>MTAVGIFSHRLKDEINVIWGTLYLAFSNSVLVEVEVTDAALLALIENYCREAGVRNLQKQIEKIYRKIALKLVRKDGKIEPQNAGVNEVKAESVHISDEIKSKEETQAGAKSVEGTNDDKPSENVAESLEAPVNQMQKPIDEDTHLQEVEEVTESEASKTIEKVVVDSPNLADYVGKPIFHAERIYDQTPVGVVMGLAWTSMGGSTLYIETSLVEQGEGKGALNVTGQLGDVMKESAQIAHTVSRIILQKKEPDNHFFANSKLHLHVPAGSTPKDGPSAGCTMITSLLSLAMKKPVKPYLAMTGEVTLTGKILPIGGVKEKTIAARRSDVKTIIFPSANRRDFDELAPNVKEGLDVHFVDDFVLLLVTTSNFDFFHTPSYHIIHISQGDKFYLLPRINAKIQKKGRDREHKRNLFSGFVDVGQLFFMLAV</sequence>
<dbReference type="GO" id="GO:0005759">
    <property type="term" value="C:mitochondrial matrix"/>
    <property type="evidence" value="ECO:0007669"/>
    <property type="project" value="TreeGrafter"/>
</dbReference>
<evidence type="ECO:0000256" key="6">
    <source>
        <dbReference type="PROSITE-ProRule" id="PRU01122"/>
    </source>
</evidence>
<feature type="region of interest" description="Disordered" evidence="7">
    <location>
        <begin position="97"/>
        <end position="125"/>
    </location>
</feature>
<dbReference type="InterPro" id="IPR027065">
    <property type="entry name" value="Lon_Prtase"/>
</dbReference>
<dbReference type="AlphaFoldDB" id="A0AAF0USQ5"/>
<feature type="active site" evidence="6">
    <location>
        <position position="278"/>
    </location>
</feature>
<dbReference type="GO" id="GO:0004252">
    <property type="term" value="F:serine-type endopeptidase activity"/>
    <property type="evidence" value="ECO:0007669"/>
    <property type="project" value="UniProtKB-UniRule"/>
</dbReference>
<evidence type="ECO:0000256" key="5">
    <source>
        <dbReference type="ARBA" id="ARBA00022840"/>
    </source>
</evidence>
<feature type="domain" description="Lon proteolytic" evidence="8">
    <location>
        <begin position="188"/>
        <end position="372"/>
    </location>
</feature>
<dbReference type="GO" id="GO:0003697">
    <property type="term" value="F:single-stranded DNA binding"/>
    <property type="evidence" value="ECO:0007669"/>
    <property type="project" value="TreeGrafter"/>
</dbReference>
<dbReference type="PANTHER" id="PTHR43718:SF2">
    <property type="entry name" value="LON PROTEASE HOMOLOG, MITOCHONDRIAL"/>
    <property type="match status" value="1"/>
</dbReference>
<keyword evidence="4 6" id="KW-0720">Serine protease</keyword>
<dbReference type="EMBL" id="CP133621">
    <property type="protein sequence ID" value="WMV50441.1"/>
    <property type="molecule type" value="Genomic_DNA"/>
</dbReference>
<reference evidence="9" key="1">
    <citation type="submission" date="2023-08" db="EMBL/GenBank/DDBJ databases">
        <title>A de novo genome assembly of Solanum verrucosum Schlechtendal, a Mexican diploid species geographically isolated from the other diploid A-genome species in potato relatives.</title>
        <authorList>
            <person name="Hosaka K."/>
        </authorList>
    </citation>
    <scope>NUCLEOTIDE SEQUENCE</scope>
    <source>
        <tissue evidence="9">Young leaves</tissue>
    </source>
</reference>
<dbReference type="PANTHER" id="PTHR43718">
    <property type="entry name" value="LON PROTEASE"/>
    <property type="match status" value="1"/>
</dbReference>
<feature type="active site" evidence="6">
    <location>
        <position position="321"/>
    </location>
</feature>
<name>A0AAF0USQ5_SOLVR</name>
<dbReference type="InterPro" id="IPR054594">
    <property type="entry name" value="Lon_lid"/>
</dbReference>
<dbReference type="InterPro" id="IPR020568">
    <property type="entry name" value="Ribosomal_Su5_D2-typ_SF"/>
</dbReference>
<dbReference type="PRINTS" id="PR00830">
    <property type="entry name" value="ENDOLAPTASE"/>
</dbReference>
<dbReference type="SUPFAM" id="SSF54211">
    <property type="entry name" value="Ribosomal protein S5 domain 2-like"/>
    <property type="match status" value="1"/>
</dbReference>
<dbReference type="GO" id="GO:0004176">
    <property type="term" value="F:ATP-dependent peptidase activity"/>
    <property type="evidence" value="ECO:0007669"/>
    <property type="project" value="UniProtKB-UniRule"/>
</dbReference>
<organism evidence="9 10">
    <name type="scientific">Solanum verrucosum</name>
    <dbReference type="NCBI Taxonomy" id="315347"/>
    <lineage>
        <taxon>Eukaryota</taxon>
        <taxon>Viridiplantae</taxon>
        <taxon>Streptophyta</taxon>
        <taxon>Embryophyta</taxon>
        <taxon>Tracheophyta</taxon>
        <taxon>Spermatophyta</taxon>
        <taxon>Magnoliopsida</taxon>
        <taxon>eudicotyledons</taxon>
        <taxon>Gunneridae</taxon>
        <taxon>Pentapetalae</taxon>
        <taxon>asterids</taxon>
        <taxon>lamiids</taxon>
        <taxon>Solanales</taxon>
        <taxon>Solanaceae</taxon>
        <taxon>Solanoideae</taxon>
        <taxon>Solaneae</taxon>
        <taxon>Solanum</taxon>
    </lineage>
</organism>
<dbReference type="InterPro" id="IPR014721">
    <property type="entry name" value="Ribsml_uS5_D2-typ_fold_subgr"/>
</dbReference>
<evidence type="ECO:0000256" key="2">
    <source>
        <dbReference type="ARBA" id="ARBA00022741"/>
    </source>
</evidence>
<evidence type="ECO:0000256" key="7">
    <source>
        <dbReference type="SAM" id="MobiDB-lite"/>
    </source>
</evidence>
<dbReference type="InterPro" id="IPR027417">
    <property type="entry name" value="P-loop_NTPase"/>
</dbReference>
<keyword evidence="3 6" id="KW-0378">Hydrolase</keyword>
<dbReference type="Gene3D" id="3.30.230.10">
    <property type="match status" value="1"/>
</dbReference>
<dbReference type="InterPro" id="IPR008269">
    <property type="entry name" value="Lon_proteolytic"/>
</dbReference>
<dbReference type="Gene3D" id="1.10.8.60">
    <property type="match status" value="1"/>
</dbReference>
<keyword evidence="5" id="KW-0067">ATP-binding</keyword>
<dbReference type="PROSITE" id="PS01046">
    <property type="entry name" value="LON_SER"/>
    <property type="match status" value="1"/>
</dbReference>
<evidence type="ECO:0000259" key="8">
    <source>
        <dbReference type="PROSITE" id="PS51786"/>
    </source>
</evidence>
<protein>
    <recommendedName>
        <fullName evidence="8">Lon proteolytic domain-containing protein</fullName>
    </recommendedName>
</protein>
<dbReference type="Pfam" id="PF22667">
    <property type="entry name" value="Lon_lid"/>
    <property type="match status" value="1"/>
</dbReference>
<evidence type="ECO:0000313" key="10">
    <source>
        <dbReference type="Proteomes" id="UP001234989"/>
    </source>
</evidence>
<dbReference type="Proteomes" id="UP001234989">
    <property type="component" value="Chromosome 10"/>
</dbReference>
<dbReference type="GO" id="GO:0006515">
    <property type="term" value="P:protein quality control for misfolded or incompletely synthesized proteins"/>
    <property type="evidence" value="ECO:0007669"/>
    <property type="project" value="TreeGrafter"/>
</dbReference>